<evidence type="ECO:0000313" key="3">
    <source>
        <dbReference type="Proteomes" id="UP000243686"/>
    </source>
</evidence>
<dbReference type="AlphaFoldDB" id="A0A1S8WG87"/>
<name>A0A1S8WG87_OPIVI</name>
<reference evidence="2 3" key="1">
    <citation type="submission" date="2015-03" db="EMBL/GenBank/DDBJ databases">
        <title>Draft genome of the nematode, Opisthorchis viverrini.</title>
        <authorList>
            <person name="Mitreva M."/>
        </authorList>
    </citation>
    <scope>NUCLEOTIDE SEQUENCE [LARGE SCALE GENOMIC DNA]</scope>
    <source>
        <strain evidence="2">Khon Kaen</strain>
    </source>
</reference>
<evidence type="ECO:0000256" key="1">
    <source>
        <dbReference type="SAM" id="Coils"/>
    </source>
</evidence>
<dbReference type="Proteomes" id="UP000243686">
    <property type="component" value="Unassembled WGS sequence"/>
</dbReference>
<feature type="coiled-coil region" evidence="1">
    <location>
        <begin position="129"/>
        <end position="163"/>
    </location>
</feature>
<feature type="non-terminal residue" evidence="2">
    <location>
        <position position="1"/>
    </location>
</feature>
<protein>
    <submittedName>
        <fullName evidence="2">Uncharacterized protein</fullName>
    </submittedName>
</protein>
<feature type="non-terminal residue" evidence="2">
    <location>
        <position position="195"/>
    </location>
</feature>
<evidence type="ECO:0000313" key="2">
    <source>
        <dbReference type="EMBL" id="OON13458.1"/>
    </source>
</evidence>
<sequence length="195" mass="23242">AEWVIATDLPGQYSKEAEKARKYKSNAEKELQNLQQEFTELSETLSNLELQLNDLEAEELSNHEELKTLRIANINQKEVLDKTVKLHDSWYEMEMMNRTEKARYLQRLHVAEQDRRDIAEETTKLARERDAYIRHCKKLQTQVEVLKDNVKLVEQLYDKARARYIVTPRYDGEMLQRKRRLARAIGHLQQELEDE</sequence>
<keyword evidence="3" id="KW-1185">Reference proteome</keyword>
<gene>
    <name evidence="2" type="ORF">X801_10768</name>
</gene>
<dbReference type="EMBL" id="KV907396">
    <property type="protein sequence ID" value="OON13458.1"/>
    <property type="molecule type" value="Genomic_DNA"/>
</dbReference>
<organism evidence="2 3">
    <name type="scientific">Opisthorchis viverrini</name>
    <name type="common">Southeast Asian liver fluke</name>
    <dbReference type="NCBI Taxonomy" id="6198"/>
    <lineage>
        <taxon>Eukaryota</taxon>
        <taxon>Metazoa</taxon>
        <taxon>Spiralia</taxon>
        <taxon>Lophotrochozoa</taxon>
        <taxon>Platyhelminthes</taxon>
        <taxon>Trematoda</taxon>
        <taxon>Digenea</taxon>
        <taxon>Opisthorchiida</taxon>
        <taxon>Opisthorchiata</taxon>
        <taxon>Opisthorchiidae</taxon>
        <taxon>Opisthorchis</taxon>
    </lineage>
</organism>
<feature type="coiled-coil region" evidence="1">
    <location>
        <begin position="17"/>
        <end position="65"/>
    </location>
</feature>
<keyword evidence="1" id="KW-0175">Coiled coil</keyword>
<accession>A0A1S8WG87</accession>
<proteinExistence type="predicted"/>